<evidence type="ECO:0000313" key="1">
    <source>
        <dbReference type="EMBL" id="AVV39952.1"/>
    </source>
</evidence>
<keyword evidence="1" id="KW-0614">Plasmid</keyword>
<geneLocation type="plasmid" evidence="2">
    <name>ppv989-94</name>
</geneLocation>
<name>A0AAN1TXX6_9GAMM</name>
<protein>
    <submittedName>
        <fullName evidence="1">Uncharacterized protein</fullName>
    </submittedName>
</protein>
<organism evidence="1 2">
    <name type="scientific">Pantoea vagans</name>
    <dbReference type="NCBI Taxonomy" id="470934"/>
    <lineage>
        <taxon>Bacteria</taxon>
        <taxon>Pseudomonadati</taxon>
        <taxon>Pseudomonadota</taxon>
        <taxon>Gammaproteobacteria</taxon>
        <taxon>Enterobacterales</taxon>
        <taxon>Erwiniaceae</taxon>
        <taxon>Pantoea</taxon>
    </lineage>
</organism>
<sequence length="151" mass="16934">MPAYSLTPFQQLSAQFRGSIVHRWAKDEDQSAAEAARTLTEHARHLNIISRELAVPGAALSEWNKRKQPPLWAALAAFDLILRRGWRPVSNEEWAGFASLILKLSPGVNLDRLSESLPADIDLNIASGWIAAAIEEDQHYRVRKKMAVKPE</sequence>
<proteinExistence type="predicted"/>
<dbReference type="RefSeq" id="WP_107320527.1">
    <property type="nucleotide sequence ID" value="NZ_CP028352.1"/>
</dbReference>
<reference evidence="1 2" key="1">
    <citation type="journal article" date="2018" name="Int J Genomics">
        <title>Comparative Genomics Analysis of Plasmid pPV989-94 from a Clinical Isolate of Pantoea vagans PV989.</title>
        <authorList>
            <person name="Xu L."/>
            <person name="Yin M."/>
            <person name="Zhu T."/>
            <person name="Lu J."/>
            <person name="Bao Q."/>
        </authorList>
    </citation>
    <scope>NUCLEOTIDE SEQUENCE [LARGE SCALE GENOMIC DNA]</scope>
    <source>
        <strain evidence="1 2">PV989</strain>
    </source>
</reference>
<dbReference type="AlphaFoldDB" id="A0AAN1TXX6"/>
<gene>
    <name evidence="1" type="ORF">C9381_22220</name>
</gene>
<evidence type="ECO:0000313" key="2">
    <source>
        <dbReference type="Proteomes" id="UP000241538"/>
    </source>
</evidence>
<dbReference type="Proteomes" id="UP000241538">
    <property type="component" value="Plasmid pPV989-94"/>
</dbReference>
<dbReference type="EMBL" id="CP028352">
    <property type="protein sequence ID" value="AVV39952.1"/>
    <property type="molecule type" value="Genomic_DNA"/>
</dbReference>
<accession>A0AAN1TXX6</accession>